<organism evidence="7 8">
    <name type="scientific">Corynebacterium epidermidicanis</name>
    <dbReference type="NCBI Taxonomy" id="1050174"/>
    <lineage>
        <taxon>Bacteria</taxon>
        <taxon>Bacillati</taxon>
        <taxon>Actinomycetota</taxon>
        <taxon>Actinomycetes</taxon>
        <taxon>Mycobacteriales</taxon>
        <taxon>Corynebacteriaceae</taxon>
        <taxon>Corynebacterium</taxon>
    </lineage>
</organism>
<dbReference type="STRING" id="1050174.CEPID_02485"/>
<dbReference type="InterPro" id="IPR001387">
    <property type="entry name" value="Cro/C1-type_HTH"/>
</dbReference>
<dbReference type="GO" id="GO:0030246">
    <property type="term" value="F:carbohydrate binding"/>
    <property type="evidence" value="ECO:0007669"/>
    <property type="project" value="InterPro"/>
</dbReference>
<keyword evidence="3" id="KW-0238">DNA-binding</keyword>
<dbReference type="Gene3D" id="3.40.50.1360">
    <property type="match status" value="1"/>
</dbReference>
<sequence>MDSKDNSAIDAARLYYLLDLSQSEVAKELGVSRPTVSKLLTYAREKGFVRIEIDDPRESGSDLASQLKQQFGLDEVVVAPGRARDAADVNAAIGRLGAQTLQSLLDDGTVLGVSWGRTMYSIARHLEFQNLRNVEVVQLKGGMSHSGKATHDFETIDLFCRALNAHASLLPLPAVFQNREVKSLVEAEPHIRSVMDRGAHADVVVFTVGAATPDSVLFQLGYFSEEDKAKILTNAVGDICSRWVDLRGNICCPDVDSRTVGISLEGLKSRPVRLLVAGGLEKAEAIEVALRNGYASHLVIDAITGEKVLQISSQMGAHL</sequence>
<dbReference type="InterPro" id="IPR036388">
    <property type="entry name" value="WH-like_DNA-bd_sf"/>
</dbReference>
<dbReference type="KEGG" id="cei:CEPID_02485"/>
<dbReference type="PATRIC" id="fig|1050174.4.peg.506"/>
<evidence type="ECO:0000259" key="6">
    <source>
        <dbReference type="PROSITE" id="PS51063"/>
    </source>
</evidence>
<dbReference type="InterPro" id="IPR007630">
    <property type="entry name" value="RNA_pol_sigma70_r4"/>
</dbReference>
<dbReference type="GO" id="GO:0003677">
    <property type="term" value="F:DNA binding"/>
    <property type="evidence" value="ECO:0007669"/>
    <property type="project" value="UniProtKB-KW"/>
</dbReference>
<dbReference type="Gene3D" id="1.10.10.10">
    <property type="entry name" value="Winged helix-like DNA-binding domain superfamily/Winged helix DNA-binding domain"/>
    <property type="match status" value="1"/>
</dbReference>
<name>A0A0G3GS51_9CORY</name>
<dbReference type="Pfam" id="PF04545">
    <property type="entry name" value="Sigma70_r4"/>
    <property type="match status" value="1"/>
</dbReference>
<dbReference type="Pfam" id="PF04198">
    <property type="entry name" value="Sugar-bind"/>
    <property type="match status" value="1"/>
</dbReference>
<evidence type="ECO:0000256" key="4">
    <source>
        <dbReference type="ARBA" id="ARBA00023163"/>
    </source>
</evidence>
<feature type="domain" description="HTH cro/C1-type" evidence="5">
    <location>
        <begin position="18"/>
        <end position="39"/>
    </location>
</feature>
<feature type="domain" description="HTH crp-type" evidence="6">
    <location>
        <begin position="1"/>
        <end position="57"/>
    </location>
</feature>
<dbReference type="Proteomes" id="UP000035368">
    <property type="component" value="Chromosome"/>
</dbReference>
<dbReference type="OrthoDB" id="186585at2"/>
<dbReference type="InterPro" id="IPR051054">
    <property type="entry name" value="SorC_transcr_regulators"/>
</dbReference>
<proteinExistence type="inferred from homology"/>
<keyword evidence="8" id="KW-1185">Reference proteome</keyword>
<dbReference type="RefSeq" id="WP_052843303.1">
    <property type="nucleotide sequence ID" value="NZ_CP011541.1"/>
</dbReference>
<comment type="similarity">
    <text evidence="1">Belongs to the SorC transcriptional regulatory family.</text>
</comment>
<keyword evidence="4" id="KW-0804">Transcription</keyword>
<dbReference type="SUPFAM" id="SSF88659">
    <property type="entry name" value="Sigma3 and sigma4 domains of RNA polymerase sigma factors"/>
    <property type="match status" value="1"/>
</dbReference>
<evidence type="ECO:0000313" key="8">
    <source>
        <dbReference type="Proteomes" id="UP000035368"/>
    </source>
</evidence>
<dbReference type="PANTHER" id="PTHR34294">
    <property type="entry name" value="TRANSCRIPTIONAL REGULATOR-RELATED"/>
    <property type="match status" value="1"/>
</dbReference>
<dbReference type="InterPro" id="IPR007324">
    <property type="entry name" value="Sugar-bd_dom_put"/>
</dbReference>
<keyword evidence="2" id="KW-0805">Transcription regulation</keyword>
<dbReference type="PANTHER" id="PTHR34294:SF1">
    <property type="entry name" value="TRANSCRIPTIONAL REGULATOR LSRR"/>
    <property type="match status" value="1"/>
</dbReference>
<dbReference type="PROSITE" id="PS51063">
    <property type="entry name" value="HTH_CRP_2"/>
    <property type="match status" value="1"/>
</dbReference>
<protein>
    <submittedName>
        <fullName evidence="7">Transcriptional regulator with sigma factor-related N-terminal domain</fullName>
    </submittedName>
</protein>
<dbReference type="GO" id="GO:0003700">
    <property type="term" value="F:DNA-binding transcription factor activity"/>
    <property type="evidence" value="ECO:0007669"/>
    <property type="project" value="InterPro"/>
</dbReference>
<reference evidence="7 8" key="1">
    <citation type="submission" date="2015-05" db="EMBL/GenBank/DDBJ databases">
        <title>Complete genome sequence of Corynebacterium epidermidicanis DSM 45586, isolated from the skin of a dog suffering from pruritus.</title>
        <authorList>
            <person name="Ruckert C."/>
            <person name="Albersmeier A."/>
            <person name="Winkler A."/>
            <person name="Tauch A."/>
        </authorList>
    </citation>
    <scope>NUCLEOTIDE SEQUENCE [LARGE SCALE GENOMIC DNA]</scope>
    <source>
        <strain evidence="7 8">DSM 45586</strain>
    </source>
</reference>
<evidence type="ECO:0000256" key="2">
    <source>
        <dbReference type="ARBA" id="ARBA00023015"/>
    </source>
</evidence>
<dbReference type="InterPro" id="IPR012318">
    <property type="entry name" value="HTH_CRP"/>
</dbReference>
<evidence type="ECO:0000256" key="3">
    <source>
        <dbReference type="ARBA" id="ARBA00023125"/>
    </source>
</evidence>
<dbReference type="EMBL" id="CP011541">
    <property type="protein sequence ID" value="AKK02378.1"/>
    <property type="molecule type" value="Genomic_DNA"/>
</dbReference>
<evidence type="ECO:0000313" key="7">
    <source>
        <dbReference type="EMBL" id="AKK02378.1"/>
    </source>
</evidence>
<dbReference type="InterPro" id="IPR037171">
    <property type="entry name" value="NagB/RpiA_transferase-like"/>
</dbReference>
<dbReference type="SUPFAM" id="SSF100950">
    <property type="entry name" value="NagB/RpiA/CoA transferase-like"/>
    <property type="match status" value="1"/>
</dbReference>
<dbReference type="AlphaFoldDB" id="A0A0G3GS51"/>
<evidence type="ECO:0000259" key="5">
    <source>
        <dbReference type="PROSITE" id="PS50943"/>
    </source>
</evidence>
<dbReference type="PROSITE" id="PS50943">
    <property type="entry name" value="HTH_CROC1"/>
    <property type="match status" value="1"/>
</dbReference>
<accession>A0A0G3GS51</accession>
<evidence type="ECO:0000256" key="1">
    <source>
        <dbReference type="ARBA" id="ARBA00010466"/>
    </source>
</evidence>
<gene>
    <name evidence="7" type="primary">deoR</name>
    <name evidence="7" type="ORF">CEPID_02485</name>
</gene>
<dbReference type="InterPro" id="IPR013324">
    <property type="entry name" value="RNA_pol_sigma_r3/r4-like"/>
</dbReference>